<dbReference type="InterPro" id="IPR029030">
    <property type="entry name" value="Caspase-like_dom_sf"/>
</dbReference>
<evidence type="ECO:0000313" key="2">
    <source>
        <dbReference type="EMBL" id="MEN7546634.1"/>
    </source>
</evidence>
<dbReference type="Gene3D" id="2.30.30.40">
    <property type="entry name" value="SH3 Domains"/>
    <property type="match status" value="1"/>
</dbReference>
<organism evidence="2 3">
    <name type="scientific">Rapidithrix thailandica</name>
    <dbReference type="NCBI Taxonomy" id="413964"/>
    <lineage>
        <taxon>Bacteria</taxon>
        <taxon>Pseudomonadati</taxon>
        <taxon>Bacteroidota</taxon>
        <taxon>Cytophagia</taxon>
        <taxon>Cytophagales</taxon>
        <taxon>Flammeovirgaceae</taxon>
        <taxon>Rapidithrix</taxon>
    </lineage>
</organism>
<dbReference type="SUPFAM" id="SSF52129">
    <property type="entry name" value="Caspase-like"/>
    <property type="match status" value="1"/>
</dbReference>
<accession>A0AAW9S2N5</accession>
<dbReference type="Proteomes" id="UP001403385">
    <property type="component" value="Unassembled WGS sequence"/>
</dbReference>
<feature type="domain" description="Peptidase C14 caspase" evidence="1">
    <location>
        <begin position="350"/>
        <end position="596"/>
    </location>
</feature>
<dbReference type="EMBL" id="JBDKWZ010000001">
    <property type="protein sequence ID" value="MEN7546634.1"/>
    <property type="molecule type" value="Genomic_DNA"/>
</dbReference>
<sequence length="601" mass="67421">MKSFSYFLIQFTGLSLLFICFSCGSSKKVAQAPSPKIQRIAGSERLVDRQYQVNMVRPPSVQNQDFRARVTVSNTYEYQTQHINYKPRGTFNAGKFIFKVGVPAAIGTLIVAKGIEASNFAEDDISWGHFAGGLLFTSMSLTSLFKGKYIDWDYREYTVPGPPQTEQKSPVPLKDSQLSVSTNRISRNFLTNAFGETTVHLQDFQFPQLSYHRDFDFHFAHQGKNAGSVTLNSNTWMKSIARVGLSSVKLHSSPFEHSPVMGLANYGMQGEIIGKNTQDTWLEVTFRQKKGWLPASSVQVFYATASSIDQLRPDPIAHTPSIPETETDTNTFSDVDIDIPETGLVNPDAIAVIIGNKNYVARDVPNVDFAQQDARIVKNYLIKTFGFQEENILYYEDATQGNFNSVFGTSLNHKGRIYDLIKPGVSDVFVYYSGHGAPDIQSQEGYFVPVDCEPSTVTLNGYPVNVFYQNLSRLPYKSLTVVIDACFSGGSNKGMLIRNASPIFINVKNKILQDPNAIILTSTGGDQVSSWYPEKKHSLFTYYFLKAIRGSADFDSDKSITLQELSQYIESKVPSMSRKLYRRDQQPEMYGRLDKVLIELE</sequence>
<dbReference type="AlphaFoldDB" id="A0AAW9S2N5"/>
<gene>
    <name evidence="2" type="ORF">AAG747_01865</name>
</gene>
<dbReference type="Pfam" id="PF00656">
    <property type="entry name" value="Peptidase_C14"/>
    <property type="match status" value="1"/>
</dbReference>
<dbReference type="RefSeq" id="WP_346819418.1">
    <property type="nucleotide sequence ID" value="NZ_JBDKWZ010000001.1"/>
</dbReference>
<dbReference type="Gene3D" id="3.40.50.1460">
    <property type="match status" value="1"/>
</dbReference>
<comment type="caution">
    <text evidence="2">The sequence shown here is derived from an EMBL/GenBank/DDBJ whole genome shotgun (WGS) entry which is preliminary data.</text>
</comment>
<name>A0AAW9S2N5_9BACT</name>
<dbReference type="InterPro" id="IPR018247">
    <property type="entry name" value="EF_Hand_1_Ca_BS"/>
</dbReference>
<evidence type="ECO:0000259" key="1">
    <source>
        <dbReference type="Pfam" id="PF00656"/>
    </source>
</evidence>
<dbReference type="GO" id="GO:0004197">
    <property type="term" value="F:cysteine-type endopeptidase activity"/>
    <property type="evidence" value="ECO:0007669"/>
    <property type="project" value="InterPro"/>
</dbReference>
<reference evidence="2 3" key="1">
    <citation type="submission" date="2024-04" db="EMBL/GenBank/DDBJ databases">
        <title>Novel genus in family Flammeovirgaceae.</title>
        <authorList>
            <person name="Nguyen T.H."/>
            <person name="Vuong T.Q."/>
            <person name="Le H."/>
            <person name="Kim S.-G."/>
        </authorList>
    </citation>
    <scope>NUCLEOTIDE SEQUENCE [LARGE SCALE GENOMIC DNA]</scope>
    <source>
        <strain evidence="2 3">JCM 23209</strain>
    </source>
</reference>
<protein>
    <submittedName>
        <fullName evidence="2">Caspase family protein</fullName>
    </submittedName>
</protein>
<keyword evidence="3" id="KW-1185">Reference proteome</keyword>
<dbReference type="GO" id="GO:0006508">
    <property type="term" value="P:proteolysis"/>
    <property type="evidence" value="ECO:0007669"/>
    <property type="project" value="InterPro"/>
</dbReference>
<dbReference type="InterPro" id="IPR011600">
    <property type="entry name" value="Pept_C14_caspase"/>
</dbReference>
<dbReference type="PROSITE" id="PS00018">
    <property type="entry name" value="EF_HAND_1"/>
    <property type="match status" value="1"/>
</dbReference>
<proteinExistence type="predicted"/>
<evidence type="ECO:0000313" key="3">
    <source>
        <dbReference type="Proteomes" id="UP001403385"/>
    </source>
</evidence>